<organism evidence="1 2">
    <name type="scientific">Halomonas salipaludis</name>
    <dbReference type="NCBI Taxonomy" id="2032625"/>
    <lineage>
        <taxon>Bacteria</taxon>
        <taxon>Pseudomonadati</taxon>
        <taxon>Pseudomonadota</taxon>
        <taxon>Gammaproteobacteria</taxon>
        <taxon>Oceanospirillales</taxon>
        <taxon>Halomonadaceae</taxon>
        <taxon>Halomonas</taxon>
    </lineage>
</organism>
<dbReference type="OrthoDB" id="960855at2"/>
<sequence>MKFQGAVIKEQGVTFAIVVVKKHIVDSQHQSDEAISSFMPMFPGMPVALMAQDSRGIPKYRGRRDIVNFLANVHPSQIPWQEYTYR</sequence>
<name>A0A2A2EQX9_9GAMM</name>
<evidence type="ECO:0000313" key="2">
    <source>
        <dbReference type="Proteomes" id="UP000217771"/>
    </source>
</evidence>
<dbReference type="Proteomes" id="UP000217771">
    <property type="component" value="Unassembled WGS sequence"/>
</dbReference>
<dbReference type="EMBL" id="NSKB01000008">
    <property type="protein sequence ID" value="PAU74884.1"/>
    <property type="molecule type" value="Genomic_DNA"/>
</dbReference>
<gene>
    <name evidence="1" type="ORF">CK498_20195</name>
</gene>
<keyword evidence="2" id="KW-1185">Reference proteome</keyword>
<dbReference type="RefSeq" id="WP_095622671.1">
    <property type="nucleotide sequence ID" value="NZ_NSKB01000008.1"/>
</dbReference>
<accession>A0A2A2EQX9</accession>
<proteinExistence type="predicted"/>
<reference evidence="1 2" key="1">
    <citation type="submission" date="2017-08" db="EMBL/GenBank/DDBJ databases">
        <title>Halomonas alkalisoli sp. nov., isolated from saline alkaline soil.</title>
        <authorList>
            <person name="Wang D."/>
            <person name="Zhang G."/>
        </authorList>
    </citation>
    <scope>NUCLEOTIDE SEQUENCE [LARGE SCALE GENOMIC DNA]</scope>
    <source>
        <strain evidence="1 2">WRN001</strain>
    </source>
</reference>
<comment type="caution">
    <text evidence="1">The sequence shown here is derived from an EMBL/GenBank/DDBJ whole genome shotgun (WGS) entry which is preliminary data.</text>
</comment>
<protein>
    <submittedName>
        <fullName evidence="1">Uncharacterized protein</fullName>
    </submittedName>
</protein>
<evidence type="ECO:0000313" key="1">
    <source>
        <dbReference type="EMBL" id="PAU74884.1"/>
    </source>
</evidence>
<dbReference type="AlphaFoldDB" id="A0A2A2EQX9"/>